<dbReference type="Gene3D" id="3.20.20.140">
    <property type="entry name" value="Metal-dependent hydrolases"/>
    <property type="match status" value="1"/>
</dbReference>
<dbReference type="EMBL" id="PYMA01000001">
    <property type="protein sequence ID" value="PSW22159.1"/>
    <property type="molecule type" value="Genomic_DNA"/>
</dbReference>
<keyword evidence="2" id="KW-1185">Reference proteome</keyword>
<dbReference type="AlphaFoldDB" id="A0A2T3P103"/>
<dbReference type="InterPro" id="IPR016195">
    <property type="entry name" value="Pol/histidinol_Pase-like"/>
</dbReference>
<dbReference type="OrthoDB" id="9997at2"/>
<dbReference type="PROSITE" id="PS51257">
    <property type="entry name" value="PROKAR_LIPOPROTEIN"/>
    <property type="match status" value="1"/>
</dbReference>
<dbReference type="RefSeq" id="WP_036827761.1">
    <property type="nucleotide sequence ID" value="NZ_JGVO01000895.1"/>
</dbReference>
<organism evidence="1 2">
    <name type="scientific">Photobacterium sanctipauli</name>
    <dbReference type="NCBI Taxonomy" id="1342794"/>
    <lineage>
        <taxon>Bacteria</taxon>
        <taxon>Pseudomonadati</taxon>
        <taxon>Pseudomonadota</taxon>
        <taxon>Gammaproteobacteria</taxon>
        <taxon>Vibrionales</taxon>
        <taxon>Vibrionaceae</taxon>
        <taxon>Photobacterium</taxon>
    </lineage>
</organism>
<proteinExistence type="predicted"/>
<comment type="caution">
    <text evidence="1">The sequence shown here is derived from an EMBL/GenBank/DDBJ whole genome shotgun (WGS) entry which is preliminary data.</text>
</comment>
<gene>
    <name evidence="1" type="ORF">C9I98_02520</name>
</gene>
<accession>A0A2T3P103</accession>
<evidence type="ECO:0000313" key="2">
    <source>
        <dbReference type="Proteomes" id="UP000241771"/>
    </source>
</evidence>
<name>A0A2T3P103_9GAMM</name>
<evidence type="ECO:0000313" key="1">
    <source>
        <dbReference type="EMBL" id="PSW22159.1"/>
    </source>
</evidence>
<evidence type="ECO:0008006" key="3">
    <source>
        <dbReference type="Google" id="ProtNLM"/>
    </source>
</evidence>
<dbReference type="SUPFAM" id="SSF89550">
    <property type="entry name" value="PHP domain-like"/>
    <property type="match status" value="1"/>
</dbReference>
<reference evidence="1 2" key="1">
    <citation type="submission" date="2018-01" db="EMBL/GenBank/DDBJ databases">
        <title>Whole genome sequencing of Histamine producing bacteria.</title>
        <authorList>
            <person name="Butler K."/>
        </authorList>
    </citation>
    <scope>NUCLEOTIDE SEQUENCE [LARGE SCALE GENOMIC DNA]</scope>
    <source>
        <strain evidence="1 2">DSM 100436</strain>
    </source>
</reference>
<dbReference type="Proteomes" id="UP000241771">
    <property type="component" value="Unassembled WGS sequence"/>
</dbReference>
<protein>
    <recommendedName>
        <fullName evidence="3">Histidinol-phosphatase</fullName>
    </recommendedName>
</protein>
<sequence length="541" mass="61211">MKYPLHIYGTALLVLGMLSGCNSSDDSSDDKSLPVEPKGRWVQGDMHVHSTASDGHNLVSSILDIGYSKFGLDFIASTEHSGFKRYEINEGLWRMRVTGLPILNPNPTEELHSHDYAKDQYPDDKVYTSRAADNNKLYQHLVAYREQKLIDDNADKYLLTGMEYTMPYIKEHTTLVLLDDGDVDEINEFHYLYGEGDRFEDDPRKQDMDDLLEAVTFLEDNYADRAFLSFNHPSRKHEVTIEYIRELHNAAPNIIIGMEGAPGHQRNPAARGSYEMEEPIYLDEFSDYQGPAYNGRTYGGFDYMTARIGGVWDALLSEGRRISVFAHSDFHSMIKDFWPGEYSKSNIYLEEENQQGLLQAIKDGKSFVTHGDLISDLYFTAHEAENSNNHAWMGDELKVPAGKNVDVTISMNLPLQNNNGDKPDLAFVDVIAGRVTGPVEPGDPNFTKPFADNVEILTSFEKDDPSWSLEGQTLTLEFVIPEVTEDMYIRLRGSNNPKGTPNFVDEQGNPIIDTQKDNYDPAALAWSDLWFYSNPIFISAN</sequence>